<dbReference type="Gene3D" id="2.30.22.10">
    <property type="entry name" value="Head domain of nucleotide exchange factor GrpE"/>
    <property type="match status" value="1"/>
</dbReference>
<comment type="function">
    <text evidence="4 5">Participates actively in the response to hyperosmotic and heat shock by preventing the aggregation of stress-denatured proteins, in association with DnaK and GrpE. It is the nucleotide exchange factor for DnaK and may function as a thermosensor. Unfolded proteins bind initially to DnaJ; upon interaction with the DnaJ-bound protein, DnaK hydrolyzes its bound ATP, resulting in the formation of a stable complex. GrpE releases ADP from DnaK; ATP binding to DnaK triggers the release of the substrate protein, thus completing the reaction cycle. Several rounds of ATP-dependent interactions between DnaJ, DnaK and GrpE are required for fully efficient folding.</text>
</comment>
<dbReference type="GO" id="GO:0051087">
    <property type="term" value="F:protein-folding chaperone binding"/>
    <property type="evidence" value="ECO:0007669"/>
    <property type="project" value="InterPro"/>
</dbReference>
<evidence type="ECO:0000256" key="5">
    <source>
        <dbReference type="RuleBase" id="RU000639"/>
    </source>
</evidence>
<evidence type="ECO:0000256" key="1">
    <source>
        <dbReference type="ARBA" id="ARBA00009054"/>
    </source>
</evidence>
<dbReference type="PROSITE" id="PS01071">
    <property type="entry name" value="GRPE"/>
    <property type="match status" value="1"/>
</dbReference>
<dbReference type="InterPro" id="IPR000740">
    <property type="entry name" value="GrpE"/>
</dbReference>
<dbReference type="GO" id="GO:0006457">
    <property type="term" value="P:protein folding"/>
    <property type="evidence" value="ECO:0007669"/>
    <property type="project" value="InterPro"/>
</dbReference>
<evidence type="ECO:0000256" key="6">
    <source>
        <dbReference type="RuleBase" id="RU004478"/>
    </source>
</evidence>
<dbReference type="InterPro" id="IPR009012">
    <property type="entry name" value="GrpE_head"/>
</dbReference>
<proteinExistence type="inferred from homology"/>
<evidence type="ECO:0000313" key="8">
    <source>
        <dbReference type="EMBL" id="MBB6222329.1"/>
    </source>
</evidence>
<gene>
    <name evidence="4" type="primary">grpE</name>
    <name evidence="8" type="ORF">GGE66_003313</name>
    <name evidence="9" type="ORF">GGI64_000144</name>
</gene>
<keyword evidence="3 4" id="KW-0143">Chaperone</keyword>
<dbReference type="EMBL" id="JACIIJ010000007">
    <property type="protein sequence ID" value="MBB6222329.1"/>
    <property type="molecule type" value="Genomic_DNA"/>
</dbReference>
<dbReference type="Proteomes" id="UP000517187">
    <property type="component" value="Unassembled WGS sequence"/>
</dbReference>
<dbReference type="AlphaFoldDB" id="A0A7X0DU26"/>
<evidence type="ECO:0000256" key="4">
    <source>
        <dbReference type="HAMAP-Rule" id="MF_01151"/>
    </source>
</evidence>
<comment type="caution">
    <text evidence="8">The sequence shown here is derived from an EMBL/GenBank/DDBJ whole genome shotgun (WGS) entry which is preliminary data.</text>
</comment>
<dbReference type="GO" id="GO:0005737">
    <property type="term" value="C:cytoplasm"/>
    <property type="evidence" value="ECO:0007669"/>
    <property type="project" value="UniProtKB-SubCell"/>
</dbReference>
<evidence type="ECO:0000256" key="3">
    <source>
        <dbReference type="ARBA" id="ARBA00023186"/>
    </source>
</evidence>
<accession>A0A7X0DU26</accession>
<protein>
    <recommendedName>
        <fullName evidence="4 5">Protein GrpE</fullName>
    </recommendedName>
    <alternativeName>
        <fullName evidence="4">HSP-70 cofactor</fullName>
    </alternativeName>
</protein>
<name>A0A7X0DU26_RHILE</name>
<dbReference type="PRINTS" id="PR00773">
    <property type="entry name" value="GRPEPROTEIN"/>
</dbReference>
<dbReference type="EMBL" id="JACBZV010000001">
    <property type="protein sequence ID" value="NYJ09125.1"/>
    <property type="molecule type" value="Genomic_DNA"/>
</dbReference>
<evidence type="ECO:0000256" key="2">
    <source>
        <dbReference type="ARBA" id="ARBA00023016"/>
    </source>
</evidence>
<dbReference type="PANTHER" id="PTHR21237">
    <property type="entry name" value="GRPE PROTEIN"/>
    <property type="match status" value="1"/>
</dbReference>
<comment type="subunit">
    <text evidence="4">Homodimer.</text>
</comment>
<feature type="region of interest" description="Disordered" evidence="7">
    <location>
        <begin position="1"/>
        <end position="26"/>
    </location>
</feature>
<keyword evidence="2 4" id="KW-0346">Stress response</keyword>
<dbReference type="Proteomes" id="UP000535276">
    <property type="component" value="Unassembled WGS sequence"/>
</dbReference>
<dbReference type="InterPro" id="IPR013805">
    <property type="entry name" value="GrpE_CC"/>
</dbReference>
<reference evidence="8 10" key="1">
    <citation type="submission" date="2020-08" db="EMBL/GenBank/DDBJ databases">
        <title>Genomic Encyclopedia of Type Strains, Phase IV (KMG-V): Genome sequencing to study the core and pangenomes of soil and plant-associated prokaryotes.</title>
        <authorList>
            <person name="Whitman W."/>
        </authorList>
    </citation>
    <scope>NUCLEOTIDE SEQUENCE [LARGE SCALE GENOMIC DNA]</scope>
    <source>
        <strain evidence="8 10">SEMIA 4011</strain>
        <strain evidence="9 11">SEMIA 4052</strain>
    </source>
</reference>
<dbReference type="Pfam" id="PF01025">
    <property type="entry name" value="GrpE"/>
    <property type="match status" value="1"/>
</dbReference>
<organism evidence="8 10">
    <name type="scientific">Rhizobium leguminosarum</name>
    <dbReference type="NCBI Taxonomy" id="384"/>
    <lineage>
        <taxon>Bacteria</taxon>
        <taxon>Pseudomonadati</taxon>
        <taxon>Pseudomonadota</taxon>
        <taxon>Alphaproteobacteria</taxon>
        <taxon>Hyphomicrobiales</taxon>
        <taxon>Rhizobiaceae</taxon>
        <taxon>Rhizobium/Agrobacterium group</taxon>
        <taxon>Rhizobium</taxon>
    </lineage>
</organism>
<dbReference type="GO" id="GO:0000774">
    <property type="term" value="F:adenyl-nucleotide exchange factor activity"/>
    <property type="evidence" value="ECO:0007669"/>
    <property type="project" value="InterPro"/>
</dbReference>
<dbReference type="RefSeq" id="WP_054184828.1">
    <property type="nucleotide sequence ID" value="NZ_JACBZV010000001.1"/>
</dbReference>
<feature type="compositionally biased region" description="Basic and acidic residues" evidence="7">
    <location>
        <begin position="1"/>
        <end position="18"/>
    </location>
</feature>
<dbReference type="SUPFAM" id="SSF51064">
    <property type="entry name" value="Head domain of nucleotide exchange factor GrpE"/>
    <property type="match status" value="1"/>
</dbReference>
<dbReference type="GO" id="GO:0051082">
    <property type="term" value="F:unfolded protein binding"/>
    <property type="evidence" value="ECO:0007669"/>
    <property type="project" value="TreeGrafter"/>
</dbReference>
<evidence type="ECO:0000313" key="11">
    <source>
        <dbReference type="Proteomes" id="UP000535276"/>
    </source>
</evidence>
<dbReference type="PANTHER" id="PTHR21237:SF23">
    <property type="entry name" value="GRPE PROTEIN HOMOLOG, MITOCHONDRIAL"/>
    <property type="match status" value="1"/>
</dbReference>
<sequence length="199" mass="21470">MPEKDAEKEPRAGSEHDTASALPLHGQEQSVADIAKELAVTKDRLLRSLAEQENIRNQARRDRDEAVKYAAAGFASDLLSVVDNLERAIASAPKDKESDPVIAGLLTGVEATRRSLVDAFTKHGIKRLDPIGEPFDPHKHEASFAAADPRYSPGTVTNVIQPGYVHHDRLLRPALVGVNTTSGDAPAKPVESRSKSDPS</sequence>
<dbReference type="SUPFAM" id="SSF58014">
    <property type="entry name" value="Coiled-coil domain of nucleotide exchange factor GrpE"/>
    <property type="match status" value="1"/>
</dbReference>
<feature type="compositionally biased region" description="Basic and acidic residues" evidence="7">
    <location>
        <begin position="190"/>
        <end position="199"/>
    </location>
</feature>
<comment type="similarity">
    <text evidence="1 4 6">Belongs to the GrpE family.</text>
</comment>
<dbReference type="CDD" id="cd00446">
    <property type="entry name" value="GrpE"/>
    <property type="match status" value="1"/>
</dbReference>
<keyword evidence="4" id="KW-0963">Cytoplasm</keyword>
<evidence type="ECO:0000256" key="7">
    <source>
        <dbReference type="SAM" id="MobiDB-lite"/>
    </source>
</evidence>
<comment type="subcellular location">
    <subcellularLocation>
        <location evidence="4">Cytoplasm</location>
    </subcellularLocation>
</comment>
<dbReference type="Gene3D" id="3.90.20.20">
    <property type="match status" value="1"/>
</dbReference>
<evidence type="ECO:0000313" key="10">
    <source>
        <dbReference type="Proteomes" id="UP000517187"/>
    </source>
</evidence>
<dbReference type="GO" id="GO:0042803">
    <property type="term" value="F:protein homodimerization activity"/>
    <property type="evidence" value="ECO:0007669"/>
    <property type="project" value="InterPro"/>
</dbReference>
<dbReference type="HAMAP" id="MF_01151">
    <property type="entry name" value="GrpE"/>
    <property type="match status" value="1"/>
</dbReference>
<feature type="region of interest" description="Disordered" evidence="7">
    <location>
        <begin position="177"/>
        <end position="199"/>
    </location>
</feature>
<evidence type="ECO:0000313" key="9">
    <source>
        <dbReference type="EMBL" id="NYJ09125.1"/>
    </source>
</evidence>